<dbReference type="GO" id="GO:0005886">
    <property type="term" value="C:plasma membrane"/>
    <property type="evidence" value="ECO:0007669"/>
    <property type="project" value="UniProtKB-SubCell"/>
</dbReference>
<dbReference type="GO" id="GO:0016485">
    <property type="term" value="P:protein processing"/>
    <property type="evidence" value="ECO:0007669"/>
    <property type="project" value="TreeGrafter"/>
</dbReference>
<dbReference type="PANTHER" id="PTHR11733">
    <property type="entry name" value="ZINC METALLOPROTEASE FAMILY M13 NEPRILYSIN-RELATED"/>
    <property type="match status" value="1"/>
</dbReference>
<dbReference type="CDD" id="cd08662">
    <property type="entry name" value="M13"/>
    <property type="match status" value="1"/>
</dbReference>
<evidence type="ECO:0000256" key="8">
    <source>
        <dbReference type="ARBA" id="ARBA00023049"/>
    </source>
</evidence>
<protein>
    <recommendedName>
        <fullName evidence="14">Neprilysin-2</fullName>
    </recommendedName>
</protein>
<gene>
    <name evidence="12" type="ORF">PHAECO_LOCUS12754</name>
</gene>
<keyword evidence="13" id="KW-1185">Reference proteome</keyword>
<evidence type="ECO:0000256" key="4">
    <source>
        <dbReference type="ARBA" id="ARBA00022670"/>
    </source>
</evidence>
<dbReference type="Gene3D" id="1.10.1380.10">
    <property type="entry name" value="Neutral endopeptidase , domain2"/>
    <property type="match status" value="1"/>
</dbReference>
<dbReference type="Proteomes" id="UP001153737">
    <property type="component" value="Chromosome 9"/>
</dbReference>
<dbReference type="GO" id="GO:0004222">
    <property type="term" value="F:metalloendopeptidase activity"/>
    <property type="evidence" value="ECO:0007669"/>
    <property type="project" value="InterPro"/>
</dbReference>
<evidence type="ECO:0008006" key="14">
    <source>
        <dbReference type="Google" id="ProtNLM"/>
    </source>
</evidence>
<dbReference type="PROSITE" id="PS51885">
    <property type="entry name" value="NEPRILYSIN"/>
    <property type="match status" value="1"/>
</dbReference>
<comment type="similarity">
    <text evidence="3">Belongs to the peptidase M13 family.</text>
</comment>
<dbReference type="Pfam" id="PF01431">
    <property type="entry name" value="Peptidase_M13"/>
    <property type="match status" value="1"/>
</dbReference>
<evidence type="ECO:0000256" key="7">
    <source>
        <dbReference type="ARBA" id="ARBA00022833"/>
    </source>
</evidence>
<evidence type="ECO:0000259" key="11">
    <source>
        <dbReference type="Pfam" id="PF05649"/>
    </source>
</evidence>
<evidence type="ECO:0000256" key="3">
    <source>
        <dbReference type="ARBA" id="ARBA00007357"/>
    </source>
</evidence>
<dbReference type="EMBL" id="OU896715">
    <property type="protein sequence ID" value="CAH1183162.1"/>
    <property type="molecule type" value="Genomic_DNA"/>
</dbReference>
<keyword evidence="9" id="KW-1133">Transmembrane helix</keyword>
<keyword evidence="7" id="KW-0862">Zinc</keyword>
<feature type="domain" description="Peptidase M13 C-terminal" evidence="10">
    <location>
        <begin position="578"/>
        <end position="783"/>
    </location>
</feature>
<keyword evidence="8" id="KW-0482">Metalloprotease</keyword>
<evidence type="ECO:0000256" key="6">
    <source>
        <dbReference type="ARBA" id="ARBA00022801"/>
    </source>
</evidence>
<feature type="transmembrane region" description="Helical" evidence="9">
    <location>
        <begin position="46"/>
        <end position="70"/>
    </location>
</feature>
<dbReference type="InterPro" id="IPR018497">
    <property type="entry name" value="Peptidase_M13_C"/>
</dbReference>
<keyword evidence="6" id="KW-0378">Hydrolase</keyword>
<dbReference type="Gene3D" id="3.40.390.10">
    <property type="entry name" value="Collagenase (Catalytic Domain)"/>
    <property type="match status" value="1"/>
</dbReference>
<keyword evidence="9" id="KW-0472">Membrane</keyword>
<accession>A0A9P0GXZ0</accession>
<feature type="domain" description="Peptidase M13 N-terminal" evidence="11">
    <location>
        <begin position="128"/>
        <end position="517"/>
    </location>
</feature>
<dbReference type="PRINTS" id="PR00786">
    <property type="entry name" value="NEPRILYSIN"/>
</dbReference>
<evidence type="ECO:0000259" key="10">
    <source>
        <dbReference type="Pfam" id="PF01431"/>
    </source>
</evidence>
<proteinExistence type="inferred from homology"/>
<keyword evidence="9" id="KW-0812">Transmembrane</keyword>
<organism evidence="12 13">
    <name type="scientific">Phaedon cochleariae</name>
    <name type="common">Mustard beetle</name>
    <dbReference type="NCBI Taxonomy" id="80249"/>
    <lineage>
        <taxon>Eukaryota</taxon>
        <taxon>Metazoa</taxon>
        <taxon>Ecdysozoa</taxon>
        <taxon>Arthropoda</taxon>
        <taxon>Hexapoda</taxon>
        <taxon>Insecta</taxon>
        <taxon>Pterygota</taxon>
        <taxon>Neoptera</taxon>
        <taxon>Endopterygota</taxon>
        <taxon>Coleoptera</taxon>
        <taxon>Polyphaga</taxon>
        <taxon>Cucujiformia</taxon>
        <taxon>Chrysomeloidea</taxon>
        <taxon>Chrysomelidae</taxon>
        <taxon>Chrysomelinae</taxon>
        <taxon>Chrysomelini</taxon>
        <taxon>Phaedon</taxon>
    </lineage>
</organism>
<dbReference type="PANTHER" id="PTHR11733:SF224">
    <property type="entry name" value="NEPRILYSIN-2"/>
    <property type="match status" value="1"/>
</dbReference>
<evidence type="ECO:0000313" key="12">
    <source>
        <dbReference type="EMBL" id="CAH1183162.1"/>
    </source>
</evidence>
<evidence type="ECO:0000256" key="1">
    <source>
        <dbReference type="ARBA" id="ARBA00001947"/>
    </source>
</evidence>
<dbReference type="InterPro" id="IPR008753">
    <property type="entry name" value="Peptidase_M13_N"/>
</dbReference>
<dbReference type="OrthoDB" id="6147874at2759"/>
<dbReference type="GO" id="GO:0046872">
    <property type="term" value="F:metal ion binding"/>
    <property type="evidence" value="ECO:0007669"/>
    <property type="project" value="UniProtKB-KW"/>
</dbReference>
<dbReference type="SUPFAM" id="SSF55486">
    <property type="entry name" value="Metalloproteases ('zincins'), catalytic domain"/>
    <property type="match status" value="1"/>
</dbReference>
<evidence type="ECO:0000256" key="2">
    <source>
        <dbReference type="ARBA" id="ARBA00004401"/>
    </source>
</evidence>
<keyword evidence="5" id="KW-0479">Metal-binding</keyword>
<keyword evidence="4" id="KW-0645">Protease</keyword>
<evidence type="ECO:0000313" key="13">
    <source>
        <dbReference type="Proteomes" id="UP001153737"/>
    </source>
</evidence>
<reference evidence="12" key="2">
    <citation type="submission" date="2022-10" db="EMBL/GenBank/DDBJ databases">
        <authorList>
            <consortium name="ENA_rothamsted_submissions"/>
            <consortium name="culmorum"/>
            <person name="King R."/>
        </authorList>
    </citation>
    <scope>NUCLEOTIDE SEQUENCE</scope>
</reference>
<dbReference type="InterPro" id="IPR024079">
    <property type="entry name" value="MetalloPept_cat_dom_sf"/>
</dbReference>
<dbReference type="InterPro" id="IPR000718">
    <property type="entry name" value="Peptidase_M13"/>
</dbReference>
<dbReference type="InterPro" id="IPR042089">
    <property type="entry name" value="Peptidase_M13_dom_2"/>
</dbReference>
<comment type="subcellular location">
    <subcellularLocation>
        <location evidence="2">Cell membrane</location>
        <topology evidence="2">Single-pass type II membrane protein</topology>
    </subcellularLocation>
</comment>
<name>A0A9P0GXZ0_PHACE</name>
<dbReference type="AlphaFoldDB" id="A0A9P0GXZ0"/>
<dbReference type="Pfam" id="PF05649">
    <property type="entry name" value="Peptidase_M13_N"/>
    <property type="match status" value="1"/>
</dbReference>
<sequence length="784" mass="90653">MKFNFFRINDSLMEVTMFDSISYTSIDIMKKENPTWWKRRTSMERCLTLSTVITFLVGISLVIALATVLYKNQETKDNHYNAEALQSTPFIVNSFDSKNNQREKICLSSGCIHTASKVLEYMDPSVDPCDDFYQFTCGNFLKNTNIPDDKSSVTSFSIISDMLQEQLRSMIEEPIHAGEPKPFQLTKKLYRACMNKTMIEKDGLDTINVILKDLGGWPVLEGEKWSEGEFDWRRSVYKFRRVGYSVDYFMDFSVGVDVKNSTKRIIDIDQASLGLRREFLTKGLDDKIVKAYYDYMVDLAVLFGADRDRAVRELRESLEFEIKLANISLPSEKRRNATALYNPMTMGELQKNFPSIPWLEYMNNLLAPDTRVESDEVIVVSVPNYIKAFEALIARTPKRVQSNYIMWRAAASSVSYLTEALRKRQLDYTTIVTGRTEREARWKECIDISAGSLSIAAGALYVRKYFHEDAKQNALEMVADIRTEFEDILKEVDWMDEETRRNALDKAKSMETHIAYPDELLDDKKLEEFYDGLELDENLYMRSILNLTLFGTRFSFRRLRQPVNKTDWITHGRPAVVNAFYSSIENSIQFPAGILQGVFFNNDRPRYMNYGAIGFVIGHEITHGFDDQGRQFDKNGNLVDWWQEETKKAFVEKAQCIIDQYGNYSVPELKLNLNGVNTQGENIADNGGLKEAYLAYQKWVKRFGEEPKLPGMKYTPNQMFWISAANTWCSKYRPESLKLRILTGYHSPGQFRVQGPMANSDYFYKDFNCPAGTKMNPVHKCRVW</sequence>
<reference evidence="12" key="1">
    <citation type="submission" date="2022-01" db="EMBL/GenBank/DDBJ databases">
        <authorList>
            <person name="King R."/>
        </authorList>
    </citation>
    <scope>NUCLEOTIDE SEQUENCE</scope>
</reference>
<evidence type="ECO:0000256" key="5">
    <source>
        <dbReference type="ARBA" id="ARBA00022723"/>
    </source>
</evidence>
<evidence type="ECO:0000256" key="9">
    <source>
        <dbReference type="SAM" id="Phobius"/>
    </source>
</evidence>
<comment type="cofactor">
    <cofactor evidence="1">
        <name>Zn(2+)</name>
        <dbReference type="ChEBI" id="CHEBI:29105"/>
    </cofactor>
</comment>